<reference evidence="3 4" key="1">
    <citation type="submission" date="2018-07" db="EMBL/GenBank/DDBJ databases">
        <title>Streptomyces species from bats.</title>
        <authorList>
            <person name="Dunlap C."/>
        </authorList>
    </citation>
    <scope>NUCLEOTIDE SEQUENCE [LARGE SCALE GENOMIC DNA]</scope>
    <source>
        <strain evidence="3 4">AC230</strain>
    </source>
</reference>
<protein>
    <recommendedName>
        <fullName evidence="2">Low molecular weight protein antigen 6 PH domain-containing protein</fullName>
    </recommendedName>
</protein>
<evidence type="ECO:0000313" key="4">
    <source>
        <dbReference type="Proteomes" id="UP000253741"/>
    </source>
</evidence>
<proteinExistence type="predicted"/>
<keyword evidence="1" id="KW-0812">Transmembrane</keyword>
<feature type="transmembrane region" description="Helical" evidence="1">
    <location>
        <begin position="42"/>
        <end position="60"/>
    </location>
</feature>
<sequence>MKPRVLRRPSIRYATLTACCAGCVALPVFWFSSRSYDSPGDLLMVCSVLLALCWLVFRIGRARVEIHDGGLLLVGTLGRDWIPWGAYLMVDTEGGLTVRARGERSYAVAAFGGSLIEEMLAARGRSGTVRAAEAIRAASRDMSAEARRDREVVSRRWEVIPADLLLLQVVVALALTLSGTVPG</sequence>
<keyword evidence="1" id="KW-0472">Membrane</keyword>
<evidence type="ECO:0000259" key="2">
    <source>
        <dbReference type="Pfam" id="PF10756"/>
    </source>
</evidence>
<gene>
    <name evidence="3" type="ORF">DVH02_23220</name>
</gene>
<accession>A0A370B2M6</accession>
<feature type="transmembrane region" description="Helical" evidence="1">
    <location>
        <begin position="157"/>
        <end position="177"/>
    </location>
</feature>
<dbReference type="InterPro" id="IPR019692">
    <property type="entry name" value="CFP-6_PH"/>
</dbReference>
<evidence type="ECO:0000313" key="3">
    <source>
        <dbReference type="EMBL" id="RDG35841.1"/>
    </source>
</evidence>
<feature type="transmembrane region" description="Helical" evidence="1">
    <location>
        <begin position="12"/>
        <end position="30"/>
    </location>
</feature>
<keyword evidence="1" id="KW-1133">Transmembrane helix</keyword>
<organism evidence="3 4">
    <name type="scientific">Streptomyces corynorhini</name>
    <dbReference type="NCBI Taxonomy" id="2282652"/>
    <lineage>
        <taxon>Bacteria</taxon>
        <taxon>Bacillati</taxon>
        <taxon>Actinomycetota</taxon>
        <taxon>Actinomycetes</taxon>
        <taxon>Kitasatosporales</taxon>
        <taxon>Streptomycetaceae</taxon>
        <taxon>Streptomyces</taxon>
    </lineage>
</organism>
<evidence type="ECO:0000256" key="1">
    <source>
        <dbReference type="SAM" id="Phobius"/>
    </source>
</evidence>
<dbReference type="AlphaFoldDB" id="A0A370B2M6"/>
<comment type="caution">
    <text evidence="3">The sequence shown here is derived from an EMBL/GenBank/DDBJ whole genome shotgun (WGS) entry which is preliminary data.</text>
</comment>
<keyword evidence="4" id="KW-1185">Reference proteome</keyword>
<dbReference type="Pfam" id="PF10756">
    <property type="entry name" value="bPH_6"/>
    <property type="match status" value="1"/>
</dbReference>
<dbReference type="EMBL" id="QQNA01000196">
    <property type="protein sequence ID" value="RDG35841.1"/>
    <property type="molecule type" value="Genomic_DNA"/>
</dbReference>
<dbReference type="Proteomes" id="UP000253741">
    <property type="component" value="Unassembled WGS sequence"/>
</dbReference>
<feature type="domain" description="Low molecular weight protein antigen 6 PH" evidence="2">
    <location>
        <begin position="61"/>
        <end position="148"/>
    </location>
</feature>
<name>A0A370B2M6_9ACTN</name>